<dbReference type="EMBL" id="CP147982">
    <property type="protein sequence ID" value="WXK78147.1"/>
    <property type="molecule type" value="Genomic_DNA"/>
</dbReference>
<protein>
    <recommendedName>
        <fullName evidence="3">DUF3558 domain-containing protein</fullName>
    </recommendedName>
</protein>
<proteinExistence type="predicted"/>
<organism evidence="1 2">
    <name type="scientific">Streptomyces sirii</name>
    <dbReference type="NCBI Taxonomy" id="3127701"/>
    <lineage>
        <taxon>Bacteria</taxon>
        <taxon>Bacillati</taxon>
        <taxon>Actinomycetota</taxon>
        <taxon>Actinomycetes</taxon>
        <taxon>Kitasatosporales</taxon>
        <taxon>Streptomycetaceae</taxon>
        <taxon>Streptomyces</taxon>
    </lineage>
</organism>
<keyword evidence="2" id="KW-1185">Reference proteome</keyword>
<name>A0ABZ2QNN3_9ACTN</name>
<evidence type="ECO:0008006" key="3">
    <source>
        <dbReference type="Google" id="ProtNLM"/>
    </source>
</evidence>
<accession>A0ABZ2QNN3</accession>
<gene>
    <name evidence="1" type="ORF">WAB15_20270</name>
</gene>
<evidence type="ECO:0000313" key="2">
    <source>
        <dbReference type="Proteomes" id="UP001626628"/>
    </source>
</evidence>
<sequence length="113" mass="11763">MLLGFYGTIDDPEEGVDHMIQGMMNSPDVDVAVPEKKFRPSGGGDALTCGVGVKSVAGQKVTLPYCAWANSGTSASVAETDSVDLAKDPKPVDLQAFADKVSKIRSEAQASMG</sequence>
<dbReference type="RefSeq" id="WP_407287100.1">
    <property type="nucleotide sequence ID" value="NZ_CP147982.1"/>
</dbReference>
<dbReference type="Proteomes" id="UP001626628">
    <property type="component" value="Chromosome"/>
</dbReference>
<reference evidence="1 2" key="1">
    <citation type="submission" date="2024-03" db="EMBL/GenBank/DDBJ databases">
        <title>The complete genome of Streptomyces sirii sp.nov.</title>
        <authorList>
            <person name="Zakalyukina Y.V."/>
            <person name="Belik A.R."/>
            <person name="Biryukov M.V."/>
            <person name="Baturina O.A."/>
            <person name="Kabilov M.R."/>
        </authorList>
    </citation>
    <scope>NUCLEOTIDE SEQUENCE [LARGE SCALE GENOMIC DNA]</scope>
    <source>
        <strain evidence="1 2">BP-8</strain>
    </source>
</reference>
<evidence type="ECO:0000313" key="1">
    <source>
        <dbReference type="EMBL" id="WXK78147.1"/>
    </source>
</evidence>